<evidence type="ECO:0000256" key="1">
    <source>
        <dbReference type="ARBA" id="ARBA00023015"/>
    </source>
</evidence>
<evidence type="ECO:0000259" key="3">
    <source>
        <dbReference type="PROSITE" id="PS01124"/>
    </source>
</evidence>
<dbReference type="CDD" id="cd03137">
    <property type="entry name" value="GATase1_AraC_1"/>
    <property type="match status" value="1"/>
</dbReference>
<dbReference type="Gene3D" id="1.10.10.60">
    <property type="entry name" value="Homeodomain-like"/>
    <property type="match status" value="1"/>
</dbReference>
<dbReference type="GO" id="GO:0043565">
    <property type="term" value="F:sequence-specific DNA binding"/>
    <property type="evidence" value="ECO:0007669"/>
    <property type="project" value="InterPro"/>
</dbReference>
<protein>
    <submittedName>
        <fullName evidence="4">GlxA family transcriptional regulator</fullName>
    </submittedName>
</protein>
<dbReference type="InterPro" id="IPR009057">
    <property type="entry name" value="Homeodomain-like_sf"/>
</dbReference>
<dbReference type="InterPro" id="IPR018060">
    <property type="entry name" value="HTH_AraC"/>
</dbReference>
<dbReference type="Gene3D" id="3.40.50.880">
    <property type="match status" value="1"/>
</dbReference>
<dbReference type="GO" id="GO:0003700">
    <property type="term" value="F:DNA-binding transcription factor activity"/>
    <property type="evidence" value="ECO:0007669"/>
    <property type="project" value="InterPro"/>
</dbReference>
<comment type="caution">
    <text evidence="4">The sequence shown here is derived from an EMBL/GenBank/DDBJ whole genome shotgun (WGS) entry which is preliminary data.</text>
</comment>
<dbReference type="InterPro" id="IPR002818">
    <property type="entry name" value="DJ-1/PfpI"/>
</dbReference>
<dbReference type="InterPro" id="IPR052158">
    <property type="entry name" value="INH-QAR"/>
</dbReference>
<dbReference type="InterPro" id="IPR029062">
    <property type="entry name" value="Class_I_gatase-like"/>
</dbReference>
<evidence type="ECO:0000313" key="4">
    <source>
        <dbReference type="EMBL" id="NII06881.1"/>
    </source>
</evidence>
<dbReference type="Pfam" id="PF01965">
    <property type="entry name" value="DJ-1_PfpI"/>
    <property type="match status" value="1"/>
</dbReference>
<dbReference type="PROSITE" id="PS01124">
    <property type="entry name" value="HTH_ARAC_FAMILY_2"/>
    <property type="match status" value="1"/>
</dbReference>
<dbReference type="SUPFAM" id="SSF52317">
    <property type="entry name" value="Class I glutamine amidotransferase-like"/>
    <property type="match status" value="1"/>
</dbReference>
<name>A0A7X5UAC5_9GAMM</name>
<proteinExistence type="predicted"/>
<gene>
    <name evidence="4" type="ORF">HBF25_10830</name>
</gene>
<dbReference type="Pfam" id="PF12833">
    <property type="entry name" value="HTH_18"/>
    <property type="match status" value="1"/>
</dbReference>
<reference evidence="4 5" key="1">
    <citation type="submission" date="2020-03" db="EMBL/GenBank/DDBJ databases">
        <authorList>
            <person name="Lai Q."/>
        </authorList>
    </citation>
    <scope>NUCLEOTIDE SEQUENCE [LARGE SCALE GENOMIC DNA]</scope>
    <source>
        <strain evidence="4 5">CCUG 25036</strain>
    </source>
</reference>
<dbReference type="PANTHER" id="PTHR43130">
    <property type="entry name" value="ARAC-FAMILY TRANSCRIPTIONAL REGULATOR"/>
    <property type="match status" value="1"/>
</dbReference>
<sequence>MSAVRSHDVAFVVFPGFQIQDLAGPLAVFECAGNLVDSAPYRCHVVSQSGGPVASSCGLVVLTTPFNSQRFDTVVVTGGDVSNEPSGHPVLAAHLARLAAIGKTRMASVCTGAFILAESGLLDGRRATTHWRYALLLQRRFPALRVHSDEMYIHDRGVWTSAGVTAGIDLSLALISDDLGVDVARDTSRQMVFSHYRPGGQAPFVSSNEREPVTDRMRGVMDYMSTHLAEDLSTGRLAGMARLSPRQFSRAFFAETGYTPAKAVERLRVEAATPLVEAGHEPIERIATSVGFIDPERMRRAFIRVTGHPPQSIRRMALHSGSVPRPVG</sequence>
<keyword evidence="5" id="KW-1185">Reference proteome</keyword>
<feature type="domain" description="HTH araC/xylS-type" evidence="3">
    <location>
        <begin position="218"/>
        <end position="316"/>
    </location>
</feature>
<keyword evidence="2" id="KW-0804">Transcription</keyword>
<dbReference type="SUPFAM" id="SSF46689">
    <property type="entry name" value="Homeodomain-like"/>
    <property type="match status" value="2"/>
</dbReference>
<evidence type="ECO:0000256" key="2">
    <source>
        <dbReference type="ARBA" id="ARBA00023163"/>
    </source>
</evidence>
<evidence type="ECO:0000313" key="5">
    <source>
        <dbReference type="Proteomes" id="UP000490980"/>
    </source>
</evidence>
<accession>A0A7X5UAC5</accession>
<keyword evidence="1" id="KW-0805">Transcription regulation</keyword>
<dbReference type="SMART" id="SM00342">
    <property type="entry name" value="HTH_ARAC"/>
    <property type="match status" value="1"/>
</dbReference>
<dbReference type="EMBL" id="JAARLZ010000005">
    <property type="protein sequence ID" value="NII06881.1"/>
    <property type="molecule type" value="Genomic_DNA"/>
</dbReference>
<dbReference type="PANTHER" id="PTHR43130:SF3">
    <property type="entry name" value="HTH-TYPE TRANSCRIPTIONAL REGULATOR RV1931C"/>
    <property type="match status" value="1"/>
</dbReference>
<dbReference type="AlphaFoldDB" id="A0A7X5UAC5"/>
<dbReference type="Proteomes" id="UP000490980">
    <property type="component" value="Unassembled WGS sequence"/>
</dbReference>
<organism evidence="4 5">
    <name type="scientific">Luteibacter anthropi</name>
    <dbReference type="NCBI Taxonomy" id="564369"/>
    <lineage>
        <taxon>Bacteria</taxon>
        <taxon>Pseudomonadati</taxon>
        <taxon>Pseudomonadota</taxon>
        <taxon>Gammaproteobacteria</taxon>
        <taxon>Lysobacterales</taxon>
        <taxon>Rhodanobacteraceae</taxon>
        <taxon>Luteibacter</taxon>
    </lineage>
</organism>